<keyword evidence="3 5" id="KW-1133">Transmembrane helix</keyword>
<reference evidence="6 7" key="1">
    <citation type="submission" date="2013-03" db="EMBL/GenBank/DDBJ databases">
        <title>The Genome Sequence of Phialophora europaea CBS 101466.</title>
        <authorList>
            <consortium name="The Broad Institute Genomics Platform"/>
            <person name="Cuomo C."/>
            <person name="de Hoog S."/>
            <person name="Gorbushina A."/>
            <person name="Walker B."/>
            <person name="Young S.K."/>
            <person name="Zeng Q."/>
            <person name="Gargeya S."/>
            <person name="Fitzgerald M."/>
            <person name="Haas B."/>
            <person name="Abouelleil A."/>
            <person name="Allen A.W."/>
            <person name="Alvarado L."/>
            <person name="Arachchi H.M."/>
            <person name="Berlin A.M."/>
            <person name="Chapman S.B."/>
            <person name="Gainer-Dewar J."/>
            <person name="Goldberg J."/>
            <person name="Griggs A."/>
            <person name="Gujja S."/>
            <person name="Hansen M."/>
            <person name="Howarth C."/>
            <person name="Imamovic A."/>
            <person name="Ireland A."/>
            <person name="Larimer J."/>
            <person name="McCowan C."/>
            <person name="Murphy C."/>
            <person name="Pearson M."/>
            <person name="Poon T.W."/>
            <person name="Priest M."/>
            <person name="Roberts A."/>
            <person name="Saif S."/>
            <person name="Shea T."/>
            <person name="Sisk P."/>
            <person name="Sykes S."/>
            <person name="Wortman J."/>
            <person name="Nusbaum C."/>
            <person name="Birren B."/>
        </authorList>
    </citation>
    <scope>NUCLEOTIDE SEQUENCE [LARGE SCALE GENOMIC DNA]</scope>
    <source>
        <strain evidence="6 7">CBS 101466</strain>
    </source>
</reference>
<dbReference type="eggNOG" id="KOG0254">
    <property type="taxonomic scope" value="Eukaryota"/>
</dbReference>
<sequence>MLRMARGIDEGLIAAAFNSPAFQKLIHFDQHSPVEWADIKGNVTAMKLIGPVSGSLMNLYLRIYRMGRLWAICELCLVWTIGIAIFMSSQGNLDPIYAGRFVAGLSKSSRGSLQL</sequence>
<dbReference type="RefSeq" id="XP_008718541.1">
    <property type="nucleotide sequence ID" value="XM_008720319.1"/>
</dbReference>
<organism evidence="6 7">
    <name type="scientific">Cyphellophora europaea (strain CBS 101466)</name>
    <name type="common">Phialophora europaea</name>
    <dbReference type="NCBI Taxonomy" id="1220924"/>
    <lineage>
        <taxon>Eukaryota</taxon>
        <taxon>Fungi</taxon>
        <taxon>Dikarya</taxon>
        <taxon>Ascomycota</taxon>
        <taxon>Pezizomycotina</taxon>
        <taxon>Eurotiomycetes</taxon>
        <taxon>Chaetothyriomycetidae</taxon>
        <taxon>Chaetothyriales</taxon>
        <taxon>Cyphellophoraceae</taxon>
        <taxon>Cyphellophora</taxon>
    </lineage>
</organism>
<dbReference type="VEuPathDB" id="FungiDB:HMPREF1541_05982"/>
<dbReference type="EMBL" id="KB822721">
    <property type="protein sequence ID" value="ETN39756.1"/>
    <property type="molecule type" value="Genomic_DNA"/>
</dbReference>
<dbReference type="HOGENOM" id="CLU_2108921_0_0_1"/>
<dbReference type="GeneID" id="19973321"/>
<evidence type="ECO:0000313" key="7">
    <source>
        <dbReference type="Proteomes" id="UP000030752"/>
    </source>
</evidence>
<keyword evidence="4 5" id="KW-0472">Membrane</keyword>
<comment type="subcellular location">
    <subcellularLocation>
        <location evidence="1">Membrane</location>
    </subcellularLocation>
</comment>
<evidence type="ECO:0000256" key="4">
    <source>
        <dbReference type="ARBA" id="ARBA00023136"/>
    </source>
</evidence>
<gene>
    <name evidence="6" type="ORF">HMPREF1541_05982</name>
</gene>
<keyword evidence="2 5" id="KW-0812">Transmembrane</keyword>
<evidence type="ECO:0008006" key="8">
    <source>
        <dbReference type="Google" id="ProtNLM"/>
    </source>
</evidence>
<keyword evidence="7" id="KW-1185">Reference proteome</keyword>
<dbReference type="Proteomes" id="UP000030752">
    <property type="component" value="Unassembled WGS sequence"/>
</dbReference>
<dbReference type="OrthoDB" id="5296287at2759"/>
<dbReference type="InParanoid" id="W2RTB6"/>
<dbReference type="Gene3D" id="1.20.1250.20">
    <property type="entry name" value="MFS general substrate transporter like domains"/>
    <property type="match status" value="1"/>
</dbReference>
<name>W2RTB6_CYPE1</name>
<accession>W2RTB6</accession>
<dbReference type="AlphaFoldDB" id="W2RTB6"/>
<evidence type="ECO:0000313" key="6">
    <source>
        <dbReference type="EMBL" id="ETN39756.1"/>
    </source>
</evidence>
<evidence type="ECO:0000256" key="1">
    <source>
        <dbReference type="ARBA" id="ARBA00004370"/>
    </source>
</evidence>
<evidence type="ECO:0000256" key="2">
    <source>
        <dbReference type="ARBA" id="ARBA00022692"/>
    </source>
</evidence>
<dbReference type="GO" id="GO:0016020">
    <property type="term" value="C:membrane"/>
    <property type="evidence" value="ECO:0007669"/>
    <property type="project" value="UniProtKB-SubCell"/>
</dbReference>
<evidence type="ECO:0000256" key="3">
    <source>
        <dbReference type="ARBA" id="ARBA00022989"/>
    </source>
</evidence>
<protein>
    <recommendedName>
        <fullName evidence="8">Major facilitator superfamily (MFS) profile domain-containing protein</fullName>
    </recommendedName>
</protein>
<feature type="transmembrane region" description="Helical" evidence="5">
    <location>
        <begin position="69"/>
        <end position="87"/>
    </location>
</feature>
<dbReference type="InterPro" id="IPR005828">
    <property type="entry name" value="MFS_sugar_transport-like"/>
</dbReference>
<dbReference type="Pfam" id="PF00083">
    <property type="entry name" value="Sugar_tr"/>
    <property type="match status" value="1"/>
</dbReference>
<dbReference type="InterPro" id="IPR036259">
    <property type="entry name" value="MFS_trans_sf"/>
</dbReference>
<proteinExistence type="predicted"/>
<dbReference type="GO" id="GO:0022857">
    <property type="term" value="F:transmembrane transporter activity"/>
    <property type="evidence" value="ECO:0007669"/>
    <property type="project" value="InterPro"/>
</dbReference>
<evidence type="ECO:0000256" key="5">
    <source>
        <dbReference type="SAM" id="Phobius"/>
    </source>
</evidence>